<protein>
    <submittedName>
        <fullName evidence="1">Uncharacterized protein</fullName>
    </submittedName>
</protein>
<dbReference type="RefSeq" id="WP_014667658.1">
    <property type="nucleotide sequence ID" value="NZ_UAWL01000006.1"/>
</dbReference>
<evidence type="ECO:0000313" key="1">
    <source>
        <dbReference type="EMBL" id="SQB98348.1"/>
    </source>
</evidence>
<accession>A0A2X3AZK2</accession>
<gene>
    <name evidence="1" type="ORF">NCTC13102_00805</name>
</gene>
<reference evidence="1 2" key="1">
    <citation type="submission" date="2018-06" db="EMBL/GenBank/DDBJ databases">
        <authorList>
            <consortium name="Pathogen Informatics"/>
            <person name="Doyle S."/>
        </authorList>
    </citation>
    <scope>NUCLEOTIDE SEQUENCE [LARGE SCALE GENOMIC DNA]</scope>
    <source>
        <strain evidence="1 2">NCTC13102</strain>
    </source>
</reference>
<dbReference type="EMBL" id="UAWL01000006">
    <property type="protein sequence ID" value="SQB98348.1"/>
    <property type="molecule type" value="Genomic_DNA"/>
</dbReference>
<name>A0A2X3AZK2_9HELI</name>
<sequence length="112" mass="13172">MKHYATIYIKNMQATSLVPHTFLGLTKENPDKLGKQEIEIQKYKDDYLSGRQFLIKTKGKWYENIYPSILSDDFQGEGFWGFGPENFAFSYPVYKSGKVFENNQYIPKEILR</sequence>
<dbReference type="AlphaFoldDB" id="A0A2X3AZK2"/>
<dbReference type="GeneID" id="66540532"/>
<proteinExistence type="predicted"/>
<dbReference type="Proteomes" id="UP000250166">
    <property type="component" value="Unassembled WGS sequence"/>
</dbReference>
<organism evidence="1 2">
    <name type="scientific">Helicobacter fennelliae</name>
    <dbReference type="NCBI Taxonomy" id="215"/>
    <lineage>
        <taxon>Bacteria</taxon>
        <taxon>Pseudomonadati</taxon>
        <taxon>Campylobacterota</taxon>
        <taxon>Epsilonproteobacteria</taxon>
        <taxon>Campylobacterales</taxon>
        <taxon>Helicobacteraceae</taxon>
        <taxon>Helicobacter</taxon>
    </lineage>
</organism>
<evidence type="ECO:0000313" key="2">
    <source>
        <dbReference type="Proteomes" id="UP000250166"/>
    </source>
</evidence>